<evidence type="ECO:0000256" key="1">
    <source>
        <dbReference type="ARBA" id="ARBA00022723"/>
    </source>
</evidence>
<dbReference type="EMBL" id="CAUOFW020000814">
    <property type="protein sequence ID" value="CAK9137269.1"/>
    <property type="molecule type" value="Genomic_DNA"/>
</dbReference>
<dbReference type="PROSITE" id="PS50808">
    <property type="entry name" value="ZF_BED"/>
    <property type="match status" value="1"/>
</dbReference>
<keyword evidence="1" id="KW-0479">Metal-binding</keyword>
<reference evidence="7 8" key="1">
    <citation type="submission" date="2024-02" db="EMBL/GenBank/DDBJ databases">
        <authorList>
            <person name="Vignale AGUSTIN F."/>
            <person name="Sosa J E."/>
            <person name="Modenutti C."/>
        </authorList>
    </citation>
    <scope>NUCLEOTIDE SEQUENCE [LARGE SCALE GENOMIC DNA]</scope>
</reference>
<comment type="caution">
    <text evidence="7">The sequence shown here is derived from an EMBL/GenBank/DDBJ whole genome shotgun (WGS) entry which is preliminary data.</text>
</comment>
<evidence type="ECO:0000313" key="8">
    <source>
        <dbReference type="Proteomes" id="UP001642360"/>
    </source>
</evidence>
<dbReference type="AlphaFoldDB" id="A0ABC8QX03"/>
<evidence type="ECO:0000256" key="4">
    <source>
        <dbReference type="PROSITE-ProRule" id="PRU00027"/>
    </source>
</evidence>
<name>A0ABC8QX03_9AQUA</name>
<evidence type="ECO:0000256" key="2">
    <source>
        <dbReference type="ARBA" id="ARBA00022771"/>
    </source>
</evidence>
<evidence type="ECO:0000256" key="5">
    <source>
        <dbReference type="SAM" id="MobiDB-lite"/>
    </source>
</evidence>
<dbReference type="GO" id="GO:0008270">
    <property type="term" value="F:zinc ion binding"/>
    <property type="evidence" value="ECO:0007669"/>
    <property type="project" value="UniProtKB-KW"/>
</dbReference>
<dbReference type="InterPro" id="IPR036236">
    <property type="entry name" value="Znf_C2H2_sf"/>
</dbReference>
<evidence type="ECO:0000259" key="6">
    <source>
        <dbReference type="PROSITE" id="PS50808"/>
    </source>
</evidence>
<accession>A0ABC8QX03</accession>
<protein>
    <recommendedName>
        <fullName evidence="6">BED-type domain-containing protein</fullName>
    </recommendedName>
</protein>
<keyword evidence="3" id="KW-0862">Zinc</keyword>
<dbReference type="SMART" id="SM00614">
    <property type="entry name" value="ZnF_BED"/>
    <property type="match status" value="1"/>
</dbReference>
<organism evidence="7 8">
    <name type="scientific">Ilex paraguariensis</name>
    <name type="common">yerba mate</name>
    <dbReference type="NCBI Taxonomy" id="185542"/>
    <lineage>
        <taxon>Eukaryota</taxon>
        <taxon>Viridiplantae</taxon>
        <taxon>Streptophyta</taxon>
        <taxon>Embryophyta</taxon>
        <taxon>Tracheophyta</taxon>
        <taxon>Spermatophyta</taxon>
        <taxon>Magnoliopsida</taxon>
        <taxon>eudicotyledons</taxon>
        <taxon>Gunneridae</taxon>
        <taxon>Pentapetalae</taxon>
        <taxon>asterids</taxon>
        <taxon>campanulids</taxon>
        <taxon>Aquifoliales</taxon>
        <taxon>Aquifoliaceae</taxon>
        <taxon>Ilex</taxon>
    </lineage>
</organism>
<dbReference type="Proteomes" id="UP001642360">
    <property type="component" value="Unassembled WGS sequence"/>
</dbReference>
<dbReference type="InterPro" id="IPR053031">
    <property type="entry name" value="Cuticle_assoc_protein"/>
</dbReference>
<sequence length="147" mass="16329">MAFDFVSSSIINGGNEETIDNDAATIEGPSENEPLQKKYRRKTSKVWDDLETIYENGKRKAKCNHCKTNLSLGREAPTTHLKRHLETCPIRQASVSGQKKGLTQQLLALSLTTSDGSGGLAAYKFDKGKVVEENEFMNEDSLEENSF</sequence>
<keyword evidence="8" id="KW-1185">Reference proteome</keyword>
<keyword evidence="2 4" id="KW-0863">Zinc-finger</keyword>
<dbReference type="SUPFAM" id="SSF57667">
    <property type="entry name" value="beta-beta-alpha zinc fingers"/>
    <property type="match status" value="1"/>
</dbReference>
<gene>
    <name evidence="7" type="ORF">ILEXP_LOCUS4294</name>
</gene>
<feature type="region of interest" description="Disordered" evidence="5">
    <location>
        <begin position="14"/>
        <end position="40"/>
    </location>
</feature>
<dbReference type="PANTHER" id="PTHR34396">
    <property type="entry name" value="OS03G0264950 PROTEIN-RELATED"/>
    <property type="match status" value="1"/>
</dbReference>
<dbReference type="InterPro" id="IPR003656">
    <property type="entry name" value="Znf_BED"/>
</dbReference>
<dbReference type="PANTHER" id="PTHR34396:SF25">
    <property type="entry name" value="BOUNDARY ELEMENT ASSOCIATED FACTOR"/>
    <property type="match status" value="1"/>
</dbReference>
<feature type="domain" description="BED-type" evidence="6">
    <location>
        <begin position="41"/>
        <end position="95"/>
    </location>
</feature>
<evidence type="ECO:0000256" key="3">
    <source>
        <dbReference type="ARBA" id="ARBA00022833"/>
    </source>
</evidence>
<evidence type="ECO:0000313" key="7">
    <source>
        <dbReference type="EMBL" id="CAK9137269.1"/>
    </source>
</evidence>
<proteinExistence type="predicted"/>